<dbReference type="Proteomes" id="UP000582016">
    <property type="component" value="Unassembled WGS sequence"/>
</dbReference>
<protein>
    <submittedName>
        <fullName evidence="1">Uncharacterized protein</fullName>
    </submittedName>
</protein>
<organism evidence="1 2">
    <name type="scientific">Fusarium phyllophilum</name>
    <dbReference type="NCBI Taxonomy" id="47803"/>
    <lineage>
        <taxon>Eukaryota</taxon>
        <taxon>Fungi</taxon>
        <taxon>Dikarya</taxon>
        <taxon>Ascomycota</taxon>
        <taxon>Pezizomycotina</taxon>
        <taxon>Sordariomycetes</taxon>
        <taxon>Hypocreomycetidae</taxon>
        <taxon>Hypocreales</taxon>
        <taxon>Nectriaceae</taxon>
        <taxon>Fusarium</taxon>
        <taxon>Fusarium fujikuroi species complex</taxon>
    </lineage>
</organism>
<proteinExistence type="predicted"/>
<gene>
    <name evidence="1" type="ORF">FPHYL_10142</name>
</gene>
<name>A0A8H5N0M8_9HYPO</name>
<dbReference type="EMBL" id="JAAOAQ010000433">
    <property type="protein sequence ID" value="KAF5547553.1"/>
    <property type="molecule type" value="Genomic_DNA"/>
</dbReference>
<comment type="caution">
    <text evidence="1">The sequence shown here is derived from an EMBL/GenBank/DDBJ whole genome shotgun (WGS) entry which is preliminary data.</text>
</comment>
<dbReference type="AlphaFoldDB" id="A0A8H5N0M8"/>
<dbReference type="Pfam" id="PF21858">
    <property type="entry name" value="DUF6914"/>
    <property type="match status" value="1"/>
</dbReference>
<keyword evidence="2" id="KW-1185">Reference proteome</keyword>
<sequence>MRYHVKNLPVGGWVYEELSLPNIRSTTRLLARIVIAKVEDEDRLVEIVRNTPVVQNDPNCRCRTWIADVLSRIAQDGGAVGTSELDWAKIEPVAREYVANKTAAGRYLHGEDAVAEADLGYATGKGGSTLILKHYCYRL</sequence>
<evidence type="ECO:0000313" key="1">
    <source>
        <dbReference type="EMBL" id="KAF5547553.1"/>
    </source>
</evidence>
<accession>A0A8H5N0M8</accession>
<dbReference type="InterPro" id="IPR054208">
    <property type="entry name" value="DUF6914"/>
</dbReference>
<evidence type="ECO:0000313" key="2">
    <source>
        <dbReference type="Proteomes" id="UP000582016"/>
    </source>
</evidence>
<dbReference type="OrthoDB" id="2679825at2759"/>
<reference evidence="1 2" key="1">
    <citation type="submission" date="2020-05" db="EMBL/GenBank/DDBJ databases">
        <title>Identification and distribution of gene clusters putatively required for synthesis of sphingolipid metabolism inhibitors in phylogenetically diverse species of the filamentous fungus Fusarium.</title>
        <authorList>
            <person name="Kim H.-S."/>
            <person name="Busman M."/>
            <person name="Brown D.W."/>
            <person name="Divon H."/>
            <person name="Uhlig S."/>
            <person name="Proctor R.H."/>
        </authorList>
    </citation>
    <scope>NUCLEOTIDE SEQUENCE [LARGE SCALE GENOMIC DNA]</scope>
    <source>
        <strain evidence="1 2">NRRL 13617</strain>
    </source>
</reference>